<organism evidence="6 7">
    <name type="scientific">Megalops atlanticus</name>
    <name type="common">Tarpon</name>
    <name type="synonym">Clupea gigantea</name>
    <dbReference type="NCBI Taxonomy" id="7932"/>
    <lineage>
        <taxon>Eukaryota</taxon>
        <taxon>Metazoa</taxon>
        <taxon>Chordata</taxon>
        <taxon>Craniata</taxon>
        <taxon>Vertebrata</taxon>
        <taxon>Euteleostomi</taxon>
        <taxon>Actinopterygii</taxon>
        <taxon>Neopterygii</taxon>
        <taxon>Teleostei</taxon>
        <taxon>Elopiformes</taxon>
        <taxon>Megalopidae</taxon>
        <taxon>Megalops</taxon>
    </lineage>
</organism>
<dbReference type="EMBL" id="JAFDVH010000008">
    <property type="protein sequence ID" value="KAG7472609.1"/>
    <property type="molecule type" value="Genomic_DNA"/>
</dbReference>
<dbReference type="PANTHER" id="PTHR16093">
    <property type="entry name" value="COILED-COIL DOMAIN-CONTAINING PROTEIN 120 FAMILY MEMBER"/>
    <property type="match status" value="1"/>
</dbReference>
<evidence type="ECO:0000313" key="6">
    <source>
        <dbReference type="EMBL" id="KAG7472609.1"/>
    </source>
</evidence>
<reference evidence="6" key="1">
    <citation type="submission" date="2021-01" db="EMBL/GenBank/DDBJ databases">
        <authorList>
            <person name="Zahm M."/>
            <person name="Roques C."/>
            <person name="Cabau C."/>
            <person name="Klopp C."/>
            <person name="Donnadieu C."/>
            <person name="Jouanno E."/>
            <person name="Lampietro C."/>
            <person name="Louis A."/>
            <person name="Herpin A."/>
            <person name="Echchiki A."/>
            <person name="Berthelot C."/>
            <person name="Parey E."/>
            <person name="Roest-Crollius H."/>
            <person name="Braasch I."/>
            <person name="Postlethwait J."/>
            <person name="Bobe J."/>
            <person name="Montfort J."/>
            <person name="Bouchez O."/>
            <person name="Begum T."/>
            <person name="Mejri S."/>
            <person name="Adams A."/>
            <person name="Chen W.-J."/>
            <person name="Guiguen Y."/>
        </authorList>
    </citation>
    <scope>NUCLEOTIDE SEQUENCE</scope>
    <source>
        <strain evidence="6">YG-15Mar2019-1</strain>
        <tissue evidence="6">Brain</tissue>
    </source>
</reference>
<evidence type="ECO:0000256" key="1">
    <source>
        <dbReference type="ARBA" id="ARBA00004496"/>
    </source>
</evidence>
<dbReference type="GO" id="GO:0005737">
    <property type="term" value="C:cytoplasm"/>
    <property type="evidence" value="ECO:0007669"/>
    <property type="project" value="UniProtKB-SubCell"/>
</dbReference>
<dbReference type="OrthoDB" id="10063592at2759"/>
<feature type="compositionally biased region" description="Low complexity" evidence="4">
    <location>
        <begin position="280"/>
        <end position="299"/>
    </location>
</feature>
<dbReference type="InterPro" id="IPR043447">
    <property type="entry name" value="CCDC120/INAVA"/>
</dbReference>
<evidence type="ECO:0000313" key="7">
    <source>
        <dbReference type="Proteomes" id="UP001046870"/>
    </source>
</evidence>
<feature type="compositionally biased region" description="Polar residues" evidence="4">
    <location>
        <begin position="334"/>
        <end position="350"/>
    </location>
</feature>
<feature type="region of interest" description="Disordered" evidence="4">
    <location>
        <begin position="165"/>
        <end position="193"/>
    </location>
</feature>
<sequence length="613" mass="69155">MESKGEISDTDSGIIVQSGPDSPSSPLKDLTTHTRAMKLKHQSLEDRLELCLLELKKLCIREAELTGHLSSDYPLQPGEKPPRVRRRIGAAFKLNEESIHQEGGDPELLSLEAELALQLQIYEAARRLSLEEHLSKPVRKSRQQQCKREERKVQELREAVLQLRLRQGRTSLHPANTNSQRDPGTSDDSSLSDAVVLDEEVESNQSSQLALEAPDLADPQQTTEVPPQGPPPSPRHLPPQTLEGLTPGEKHSQEYERSPIQNSPWKESSLDQPYQKPKKSQSACSSRSSSPAVTPVSTPVDPRFGDTPLPFPLPLRHTHSSSAPTTPELHTRRQYSQSFRLPNSKNFQDPDQTRGRTQLPRRRVTDFTVTAPEYSPRRAAQGTPLYLSSSEDSSSEHSVPSYTSSPCREVPLKTARPCPPPYGYHLATHGNGVHNGPMAFTGPSLYKITPHLPTANFYREYVEEGGGYPPDIDMGRLYLGPPPPHSLARYEYRYEEAPSPRQMLRPLPPHTRLARTPSLREYPHHHMRGLPREMVSEELKSWHQRSQFRGPRPRSLDRQGAVRIKNAYGRDSPLSHQHHLHHQIPQRHILQRAPDGTPVQWFVEEDSEIVSQV</sequence>
<gene>
    <name evidence="6" type="ORF">MATL_G00110600</name>
</gene>
<feature type="region of interest" description="Disordered" evidence="4">
    <location>
        <begin position="1"/>
        <end position="29"/>
    </location>
</feature>
<evidence type="ECO:0000256" key="4">
    <source>
        <dbReference type="SAM" id="MobiDB-lite"/>
    </source>
</evidence>
<keyword evidence="7" id="KW-1185">Reference proteome</keyword>
<comment type="subcellular location">
    <subcellularLocation>
        <location evidence="1">Cytoplasm</location>
    </subcellularLocation>
</comment>
<dbReference type="Proteomes" id="UP001046870">
    <property type="component" value="Chromosome 8"/>
</dbReference>
<dbReference type="AlphaFoldDB" id="A0A9D3PZQ9"/>
<feature type="domain" description="Cytohesin Ubiquitin Protein Inducing" evidence="5">
    <location>
        <begin position="2"/>
        <end position="136"/>
    </location>
</feature>
<protein>
    <recommendedName>
        <fullName evidence="5">Cytohesin Ubiquitin Protein Inducing domain-containing protein</fullName>
    </recommendedName>
</protein>
<feature type="compositionally biased region" description="Basic and acidic residues" evidence="4">
    <location>
        <begin position="248"/>
        <end position="257"/>
    </location>
</feature>
<feature type="compositionally biased region" description="Pro residues" evidence="4">
    <location>
        <begin position="227"/>
        <end position="237"/>
    </location>
</feature>
<evidence type="ECO:0000256" key="3">
    <source>
        <dbReference type="ARBA" id="ARBA00023054"/>
    </source>
</evidence>
<proteinExistence type="predicted"/>
<dbReference type="GO" id="GO:0031398">
    <property type="term" value="P:positive regulation of protein ubiquitination"/>
    <property type="evidence" value="ECO:0007669"/>
    <property type="project" value="TreeGrafter"/>
</dbReference>
<keyword evidence="2" id="KW-0963">Cytoplasm</keyword>
<evidence type="ECO:0000256" key="2">
    <source>
        <dbReference type="ARBA" id="ARBA00022490"/>
    </source>
</evidence>
<dbReference type="Pfam" id="PF11819">
    <property type="entry name" value="CUPID"/>
    <property type="match status" value="1"/>
</dbReference>
<dbReference type="PANTHER" id="PTHR16093:SF4">
    <property type="entry name" value="INNATE IMMUNITY ACTIVATOR PROTEIN"/>
    <property type="match status" value="1"/>
</dbReference>
<feature type="compositionally biased region" description="Polar residues" evidence="4">
    <location>
        <begin position="168"/>
        <end position="183"/>
    </location>
</feature>
<dbReference type="InterPro" id="IPR021774">
    <property type="entry name" value="CUPID"/>
</dbReference>
<accession>A0A9D3PZQ9</accession>
<dbReference type="GO" id="GO:0034334">
    <property type="term" value="P:adherens junction maintenance"/>
    <property type="evidence" value="ECO:0007669"/>
    <property type="project" value="TreeGrafter"/>
</dbReference>
<feature type="region of interest" description="Disordered" evidence="4">
    <location>
        <begin position="217"/>
        <end position="410"/>
    </location>
</feature>
<feature type="compositionally biased region" description="Polar residues" evidence="4">
    <location>
        <begin position="259"/>
        <end position="272"/>
    </location>
</feature>
<keyword evidence="3" id="KW-0175">Coiled coil</keyword>
<evidence type="ECO:0000259" key="5">
    <source>
        <dbReference type="Pfam" id="PF11819"/>
    </source>
</evidence>
<comment type="caution">
    <text evidence="6">The sequence shown here is derived from an EMBL/GenBank/DDBJ whole genome shotgun (WGS) entry which is preliminary data.</text>
</comment>
<feature type="compositionally biased region" description="Low complexity" evidence="4">
    <location>
        <begin position="388"/>
        <end position="401"/>
    </location>
</feature>
<name>A0A9D3PZQ9_MEGAT</name>